<accession>A0A814S0A2</accession>
<dbReference type="Proteomes" id="UP000677228">
    <property type="component" value="Unassembled WGS sequence"/>
</dbReference>
<protein>
    <recommendedName>
        <fullName evidence="2">TauD/TfdA-like domain-containing protein</fullName>
    </recommendedName>
</protein>
<dbReference type="AlphaFoldDB" id="A0A814S0A2"/>
<evidence type="ECO:0000313" key="6">
    <source>
        <dbReference type="EMBL" id="CAF4207255.1"/>
    </source>
</evidence>
<dbReference type="InterPro" id="IPR042098">
    <property type="entry name" value="TauD-like_sf"/>
</dbReference>
<dbReference type="EMBL" id="CAJNOK010026230">
    <property type="protein sequence ID" value="CAF1399885.1"/>
    <property type="molecule type" value="Genomic_DNA"/>
</dbReference>
<dbReference type="EMBL" id="CAJOBA010047953">
    <property type="protein sequence ID" value="CAF4207255.1"/>
    <property type="molecule type" value="Genomic_DNA"/>
</dbReference>
<gene>
    <name evidence="3" type="ORF">GPM918_LOCUS20674</name>
    <name evidence="4" type="ORF">OVA965_LOCUS32993</name>
    <name evidence="5" type="ORF">SRO942_LOCUS20671</name>
    <name evidence="6" type="ORF">TMI583_LOCUS33866</name>
</gene>
<evidence type="ECO:0000259" key="2">
    <source>
        <dbReference type="Pfam" id="PF02668"/>
    </source>
</evidence>
<sequence length="286" mass="33249">MQILFRTLLAVIDRGDCKTNGKSGGSPGRKKVYEHAFTSTAYPANARLFIHNELTYTLTPPKYIFFFCVQPSAIGGETAIADSREIYSKIDPTITKQLEDRNVKYSRMFIDEKRLAEIDPQNHQLAKTWQLAFNVQNSKEAEHLARQVGYEDIRWYPNGDMYIRTKSLPATRPNEKIWFNQVQGWDPRIAVDVKAINENLHLTIHHPYEELFQYYPQGCYYGNTDEIISYDELKHINDITWSCAHNLDWKQGDLLWIDNFQTAHGKRPHVDNDQQQRQILASLADP</sequence>
<dbReference type="Proteomes" id="UP000682733">
    <property type="component" value="Unassembled WGS sequence"/>
</dbReference>
<evidence type="ECO:0000313" key="3">
    <source>
        <dbReference type="EMBL" id="CAF1140776.1"/>
    </source>
</evidence>
<dbReference type="Gene3D" id="3.60.130.10">
    <property type="entry name" value="Clavaminate synthase-like"/>
    <property type="match status" value="1"/>
</dbReference>
<dbReference type="Proteomes" id="UP000681722">
    <property type="component" value="Unassembled WGS sequence"/>
</dbReference>
<dbReference type="SUPFAM" id="SSF51197">
    <property type="entry name" value="Clavaminate synthase-like"/>
    <property type="match status" value="1"/>
</dbReference>
<evidence type="ECO:0000313" key="5">
    <source>
        <dbReference type="EMBL" id="CAF3904478.1"/>
    </source>
</evidence>
<comment type="caution">
    <text evidence="3">The sequence shown here is derived from an EMBL/GenBank/DDBJ whole genome shotgun (WGS) entry which is preliminary data.</text>
</comment>
<reference evidence="3" key="1">
    <citation type="submission" date="2021-02" db="EMBL/GenBank/DDBJ databases">
        <authorList>
            <person name="Nowell W R."/>
        </authorList>
    </citation>
    <scope>NUCLEOTIDE SEQUENCE</scope>
</reference>
<evidence type="ECO:0000256" key="1">
    <source>
        <dbReference type="ARBA" id="ARBA00023002"/>
    </source>
</evidence>
<evidence type="ECO:0000313" key="4">
    <source>
        <dbReference type="EMBL" id="CAF1399885.1"/>
    </source>
</evidence>
<dbReference type="Proteomes" id="UP000663829">
    <property type="component" value="Unassembled WGS sequence"/>
</dbReference>
<dbReference type="PANTHER" id="PTHR10696:SF21">
    <property type="entry name" value="TAUD_TFDA-LIKE DOMAIN-CONTAINING PROTEIN"/>
    <property type="match status" value="1"/>
</dbReference>
<dbReference type="Pfam" id="PF02668">
    <property type="entry name" value="TauD"/>
    <property type="match status" value="1"/>
</dbReference>
<keyword evidence="1" id="KW-0560">Oxidoreductase</keyword>
<dbReference type="InterPro" id="IPR050411">
    <property type="entry name" value="AlphaKG_dependent_hydroxylases"/>
</dbReference>
<dbReference type="GO" id="GO:0016491">
    <property type="term" value="F:oxidoreductase activity"/>
    <property type="evidence" value="ECO:0007669"/>
    <property type="project" value="UniProtKB-KW"/>
</dbReference>
<feature type="domain" description="TauD/TfdA-like" evidence="2">
    <location>
        <begin position="43"/>
        <end position="277"/>
    </location>
</feature>
<dbReference type="EMBL" id="CAJOBC010006596">
    <property type="protein sequence ID" value="CAF3904478.1"/>
    <property type="molecule type" value="Genomic_DNA"/>
</dbReference>
<keyword evidence="7" id="KW-1185">Reference proteome</keyword>
<dbReference type="OrthoDB" id="408743at2759"/>
<name>A0A814S0A2_9BILA</name>
<dbReference type="InterPro" id="IPR003819">
    <property type="entry name" value="TauD/TfdA-like"/>
</dbReference>
<proteinExistence type="predicted"/>
<dbReference type="PANTHER" id="PTHR10696">
    <property type="entry name" value="GAMMA-BUTYROBETAINE HYDROXYLASE-RELATED"/>
    <property type="match status" value="1"/>
</dbReference>
<organism evidence="3 7">
    <name type="scientific">Didymodactylos carnosus</name>
    <dbReference type="NCBI Taxonomy" id="1234261"/>
    <lineage>
        <taxon>Eukaryota</taxon>
        <taxon>Metazoa</taxon>
        <taxon>Spiralia</taxon>
        <taxon>Gnathifera</taxon>
        <taxon>Rotifera</taxon>
        <taxon>Eurotatoria</taxon>
        <taxon>Bdelloidea</taxon>
        <taxon>Philodinida</taxon>
        <taxon>Philodinidae</taxon>
        <taxon>Didymodactylos</taxon>
    </lineage>
</organism>
<dbReference type="EMBL" id="CAJNOQ010006596">
    <property type="protein sequence ID" value="CAF1140776.1"/>
    <property type="molecule type" value="Genomic_DNA"/>
</dbReference>
<evidence type="ECO:0000313" key="7">
    <source>
        <dbReference type="Proteomes" id="UP000663829"/>
    </source>
</evidence>